<evidence type="ECO:0000256" key="5">
    <source>
        <dbReference type="SAM" id="MobiDB-lite"/>
    </source>
</evidence>
<dbReference type="RefSeq" id="WP_136533889.1">
    <property type="nucleotide sequence ID" value="NZ_STGY01000027.1"/>
</dbReference>
<dbReference type="Gene3D" id="1.10.357.10">
    <property type="entry name" value="Tetracycline Repressor, domain 2"/>
    <property type="match status" value="1"/>
</dbReference>
<evidence type="ECO:0000256" key="2">
    <source>
        <dbReference type="ARBA" id="ARBA00023125"/>
    </source>
</evidence>
<reference evidence="7 8" key="2">
    <citation type="submission" date="2019-05" db="EMBL/GenBank/DDBJ databases">
        <title>Glycomyces buryatensis sp. nov.</title>
        <authorList>
            <person name="Nikitina E."/>
        </authorList>
    </citation>
    <scope>NUCLEOTIDE SEQUENCE [LARGE SCALE GENOMIC DNA]</scope>
    <source>
        <strain evidence="7 8">18</strain>
    </source>
</reference>
<evidence type="ECO:0000256" key="4">
    <source>
        <dbReference type="PROSITE-ProRule" id="PRU00335"/>
    </source>
</evidence>
<dbReference type="InterPro" id="IPR036271">
    <property type="entry name" value="Tet_transcr_reg_TetR-rel_C_sf"/>
</dbReference>
<keyword evidence="1" id="KW-0805">Transcription regulation</keyword>
<dbReference type="SUPFAM" id="SSF46689">
    <property type="entry name" value="Homeodomain-like"/>
    <property type="match status" value="1"/>
</dbReference>
<dbReference type="AlphaFoldDB" id="A0A4S8QLG7"/>
<dbReference type="PROSITE" id="PS50977">
    <property type="entry name" value="HTH_TETR_2"/>
    <property type="match status" value="1"/>
</dbReference>
<proteinExistence type="predicted"/>
<reference evidence="8" key="1">
    <citation type="submission" date="2019-04" db="EMBL/GenBank/DDBJ databases">
        <title>Nocardioides xinjiangensis sp. nov.</title>
        <authorList>
            <person name="Liu S."/>
        </authorList>
    </citation>
    <scope>NUCLEOTIDE SEQUENCE [LARGE SCALE GENOMIC DNA]</scope>
    <source>
        <strain evidence="8">18</strain>
    </source>
</reference>
<dbReference type="InterPro" id="IPR050109">
    <property type="entry name" value="HTH-type_TetR-like_transc_reg"/>
</dbReference>
<protein>
    <submittedName>
        <fullName evidence="7">TetR/AcrR family transcriptional regulator</fullName>
    </submittedName>
</protein>
<dbReference type="InterPro" id="IPR001647">
    <property type="entry name" value="HTH_TetR"/>
</dbReference>
<dbReference type="Proteomes" id="UP000308760">
    <property type="component" value="Unassembled WGS sequence"/>
</dbReference>
<keyword evidence="2 4" id="KW-0238">DNA-binding</keyword>
<evidence type="ECO:0000313" key="8">
    <source>
        <dbReference type="Proteomes" id="UP000308760"/>
    </source>
</evidence>
<feature type="region of interest" description="Disordered" evidence="5">
    <location>
        <begin position="1"/>
        <end position="23"/>
    </location>
</feature>
<dbReference type="OrthoDB" id="3869819at2"/>
<evidence type="ECO:0000313" key="7">
    <source>
        <dbReference type="EMBL" id="THV42259.1"/>
    </source>
</evidence>
<feature type="DNA-binding region" description="H-T-H motif" evidence="4">
    <location>
        <begin position="43"/>
        <end position="62"/>
    </location>
</feature>
<dbReference type="GO" id="GO:0000976">
    <property type="term" value="F:transcription cis-regulatory region binding"/>
    <property type="evidence" value="ECO:0007669"/>
    <property type="project" value="TreeGrafter"/>
</dbReference>
<dbReference type="PANTHER" id="PTHR30055:SF234">
    <property type="entry name" value="HTH-TYPE TRANSCRIPTIONAL REGULATOR BETI"/>
    <property type="match status" value="1"/>
</dbReference>
<comment type="caution">
    <text evidence="7">The sequence shown here is derived from an EMBL/GenBank/DDBJ whole genome shotgun (WGS) entry which is preliminary data.</text>
</comment>
<dbReference type="GO" id="GO:0003700">
    <property type="term" value="F:DNA-binding transcription factor activity"/>
    <property type="evidence" value="ECO:0007669"/>
    <property type="project" value="TreeGrafter"/>
</dbReference>
<evidence type="ECO:0000256" key="3">
    <source>
        <dbReference type="ARBA" id="ARBA00023163"/>
    </source>
</evidence>
<evidence type="ECO:0000259" key="6">
    <source>
        <dbReference type="PROSITE" id="PS50977"/>
    </source>
</evidence>
<feature type="domain" description="HTH tetR-type" evidence="6">
    <location>
        <begin position="22"/>
        <end position="80"/>
    </location>
</feature>
<dbReference type="Pfam" id="PF00440">
    <property type="entry name" value="TetR_N"/>
    <property type="match status" value="1"/>
</dbReference>
<dbReference type="EMBL" id="STGY01000027">
    <property type="protein sequence ID" value="THV42259.1"/>
    <property type="molecule type" value="Genomic_DNA"/>
</dbReference>
<dbReference type="InterPro" id="IPR009057">
    <property type="entry name" value="Homeodomain-like_sf"/>
</dbReference>
<keyword evidence="8" id="KW-1185">Reference proteome</keyword>
<evidence type="ECO:0000256" key="1">
    <source>
        <dbReference type="ARBA" id="ARBA00023015"/>
    </source>
</evidence>
<dbReference type="PANTHER" id="PTHR30055">
    <property type="entry name" value="HTH-TYPE TRANSCRIPTIONAL REGULATOR RUTR"/>
    <property type="match status" value="1"/>
</dbReference>
<name>A0A4S8QLG7_9ACTN</name>
<sequence length="199" mass="22165">MDNGKTTASARRPGGQRRADAQRSIDKILTAGLKLYSSRPGVSVAEVAEAAGVGRVTLYGHFPSRTELAKALMERTFEETEAAWQSVDTSGPADEALDRVLREQWHLMERNRNLRENVLGDVSPQWLRTRHDPILRRVEALISRGQDEGVFRNDLPLSWMVTTLYSLAHAAADEITAGRLTAEQAPEILSTSLRSLYRP</sequence>
<gene>
    <name evidence="7" type="ORF">FAB82_07290</name>
</gene>
<accession>A0A4S8QLG7</accession>
<keyword evidence="3" id="KW-0804">Transcription</keyword>
<dbReference type="SUPFAM" id="SSF48498">
    <property type="entry name" value="Tetracyclin repressor-like, C-terminal domain"/>
    <property type="match status" value="1"/>
</dbReference>
<organism evidence="7 8">
    <name type="scientific">Glycomyces buryatensis</name>
    <dbReference type="NCBI Taxonomy" id="2570927"/>
    <lineage>
        <taxon>Bacteria</taxon>
        <taxon>Bacillati</taxon>
        <taxon>Actinomycetota</taxon>
        <taxon>Actinomycetes</taxon>
        <taxon>Glycomycetales</taxon>
        <taxon>Glycomycetaceae</taxon>
        <taxon>Glycomyces</taxon>
    </lineage>
</organism>